<organism evidence="2 3">
    <name type="scientific">Tetradesmus obliquus</name>
    <name type="common">Green alga</name>
    <name type="synonym">Acutodesmus obliquus</name>
    <dbReference type="NCBI Taxonomy" id="3088"/>
    <lineage>
        <taxon>Eukaryota</taxon>
        <taxon>Viridiplantae</taxon>
        <taxon>Chlorophyta</taxon>
        <taxon>core chlorophytes</taxon>
        <taxon>Chlorophyceae</taxon>
        <taxon>CS clade</taxon>
        <taxon>Sphaeropleales</taxon>
        <taxon>Scenedesmaceae</taxon>
        <taxon>Tetradesmus</taxon>
    </lineage>
</organism>
<dbReference type="EMBL" id="FNXT01000239">
    <property type="protein sequence ID" value="SZX62537.1"/>
    <property type="molecule type" value="Genomic_DNA"/>
</dbReference>
<feature type="coiled-coil region" evidence="1">
    <location>
        <begin position="74"/>
        <end position="101"/>
    </location>
</feature>
<name>A0A383VAC8_TETOB</name>
<proteinExistence type="predicted"/>
<dbReference type="AlphaFoldDB" id="A0A383VAC8"/>
<keyword evidence="3" id="KW-1185">Reference proteome</keyword>
<evidence type="ECO:0000256" key="1">
    <source>
        <dbReference type="SAM" id="Coils"/>
    </source>
</evidence>
<keyword evidence="1" id="KW-0175">Coiled coil</keyword>
<protein>
    <submittedName>
        <fullName evidence="2">Uncharacterized protein</fullName>
    </submittedName>
</protein>
<evidence type="ECO:0000313" key="3">
    <source>
        <dbReference type="Proteomes" id="UP000256970"/>
    </source>
</evidence>
<reference evidence="2 3" key="1">
    <citation type="submission" date="2016-10" db="EMBL/GenBank/DDBJ databases">
        <authorList>
            <person name="Cai Z."/>
        </authorList>
    </citation>
    <scope>NUCLEOTIDE SEQUENCE [LARGE SCALE GENOMIC DNA]</scope>
</reference>
<sequence>MDPMHDAARGAAAVRGRSPAPFLRAISSDRFDAAASLLAATDPAHPDDDVLFRLSDRQLAPLYTALVDLAVSSKAQAQQQQEQLESDRAQLAAERAAVNELLEAACLELANGTGFRAGGQLSTSVPQARSSSGVRARRNAWQQLLHCLQQLAAVYIEKVFVVLKEWC</sequence>
<accession>A0A383VAC8</accession>
<gene>
    <name evidence="2" type="ORF">BQ4739_LOCUS3116</name>
</gene>
<evidence type="ECO:0000313" key="2">
    <source>
        <dbReference type="EMBL" id="SZX62537.1"/>
    </source>
</evidence>
<dbReference type="Proteomes" id="UP000256970">
    <property type="component" value="Unassembled WGS sequence"/>
</dbReference>